<name>A0ABD3TBG2_9LAMI</name>
<comment type="caution">
    <text evidence="2">The sequence shown here is derived from an EMBL/GenBank/DDBJ whole genome shotgun (WGS) entry which is preliminary data.</text>
</comment>
<gene>
    <name evidence="2" type="ORF">ACJIZ3_009053</name>
</gene>
<accession>A0ABD3TBG2</accession>
<reference evidence="2 3" key="1">
    <citation type="submission" date="2024-12" db="EMBL/GenBank/DDBJ databases">
        <title>The unique morphological basis and parallel evolutionary history of personate flowers in Penstemon.</title>
        <authorList>
            <person name="Depatie T.H."/>
            <person name="Wessinger C.A."/>
        </authorList>
    </citation>
    <scope>NUCLEOTIDE SEQUENCE [LARGE SCALE GENOMIC DNA]</scope>
    <source>
        <strain evidence="2">WTNN_2</strain>
        <tissue evidence="2">Leaf</tissue>
    </source>
</reference>
<evidence type="ECO:0000313" key="2">
    <source>
        <dbReference type="EMBL" id="KAL3834317.1"/>
    </source>
</evidence>
<protein>
    <recommendedName>
        <fullName evidence="4">Zinc finger GRF-type domain-containing protein</fullName>
    </recommendedName>
</protein>
<sequence>MDSSSSNSSNQFIGRRPCVCGSQIRIYTSWTKDNPGRRFLRCSGTIARRNDVPELCDGWKFNENWFFNTCILKEAKESNLNDVNVLNEACQRTASRMSAFFGRRFSLSSIKTKLEHMRTIHRMFGKYISTPGVTYDIENCDTTVTVEYWRAVNPGKENALFRHFRLNGNPFHIMHETIFEIEGVAEFPKDLTGSPGWPIHIRDSDDDEKAVVLVGDGTKLKFPELDDPDNQLIKPGKFNGSTSAGSGDGEGDGMFGDSLWNVD</sequence>
<dbReference type="EMBL" id="JBJXBP010000004">
    <property type="protein sequence ID" value="KAL3834317.1"/>
    <property type="molecule type" value="Genomic_DNA"/>
</dbReference>
<keyword evidence="3" id="KW-1185">Reference proteome</keyword>
<dbReference type="AlphaFoldDB" id="A0ABD3TBG2"/>
<evidence type="ECO:0000313" key="3">
    <source>
        <dbReference type="Proteomes" id="UP001634393"/>
    </source>
</evidence>
<dbReference type="Proteomes" id="UP001634393">
    <property type="component" value="Unassembled WGS sequence"/>
</dbReference>
<evidence type="ECO:0008006" key="4">
    <source>
        <dbReference type="Google" id="ProtNLM"/>
    </source>
</evidence>
<organism evidence="2 3">
    <name type="scientific">Penstemon smallii</name>
    <dbReference type="NCBI Taxonomy" id="265156"/>
    <lineage>
        <taxon>Eukaryota</taxon>
        <taxon>Viridiplantae</taxon>
        <taxon>Streptophyta</taxon>
        <taxon>Embryophyta</taxon>
        <taxon>Tracheophyta</taxon>
        <taxon>Spermatophyta</taxon>
        <taxon>Magnoliopsida</taxon>
        <taxon>eudicotyledons</taxon>
        <taxon>Gunneridae</taxon>
        <taxon>Pentapetalae</taxon>
        <taxon>asterids</taxon>
        <taxon>lamiids</taxon>
        <taxon>Lamiales</taxon>
        <taxon>Plantaginaceae</taxon>
        <taxon>Cheloneae</taxon>
        <taxon>Penstemon</taxon>
    </lineage>
</organism>
<feature type="region of interest" description="Disordered" evidence="1">
    <location>
        <begin position="231"/>
        <end position="263"/>
    </location>
</feature>
<proteinExistence type="predicted"/>
<evidence type="ECO:0000256" key="1">
    <source>
        <dbReference type="SAM" id="MobiDB-lite"/>
    </source>
</evidence>